<keyword evidence="2" id="KW-1185">Reference proteome</keyword>
<sequence length="124" mass="14283">MSLKKFANRDFYGIDKDIWSELVEESMEEYSRLEGTIDDVSTFDRIIKTFKKKPQKSTAEASLWFSQCKAKTNDYSVAKALLNINTDESAGSKDRKKDHERIPDLTRCIHVKALTQSSRQNEVS</sequence>
<dbReference type="EMBL" id="BAABUK010000006">
    <property type="protein sequence ID" value="GAA5810015.1"/>
    <property type="molecule type" value="Genomic_DNA"/>
</dbReference>
<evidence type="ECO:0000313" key="1">
    <source>
        <dbReference type="EMBL" id="GAA5810015.1"/>
    </source>
</evidence>
<evidence type="ECO:0000313" key="2">
    <source>
        <dbReference type="Proteomes" id="UP001473302"/>
    </source>
</evidence>
<comment type="caution">
    <text evidence="1">The sequence shown here is derived from an EMBL/GenBank/DDBJ whole genome shotgun (WGS) entry which is preliminary data.</text>
</comment>
<proteinExistence type="predicted"/>
<reference evidence="1 2" key="1">
    <citation type="submission" date="2024-04" db="EMBL/GenBank/DDBJ databases">
        <title>genome sequences of Mucor flavus KT1a and Helicostylum pulchrum KT1b strains isolated from the surface of a dry-aged beef.</title>
        <authorList>
            <person name="Toyotome T."/>
            <person name="Hosono M."/>
            <person name="Torimaru M."/>
            <person name="Fukuda K."/>
            <person name="Mikami N."/>
        </authorList>
    </citation>
    <scope>NUCLEOTIDE SEQUENCE [LARGE SCALE GENOMIC DNA]</scope>
    <source>
        <strain evidence="1 2">KT1a</strain>
    </source>
</reference>
<dbReference type="Proteomes" id="UP001473302">
    <property type="component" value="Unassembled WGS sequence"/>
</dbReference>
<protein>
    <submittedName>
        <fullName evidence="1">Uncharacterized protein</fullName>
    </submittedName>
</protein>
<accession>A0ABP9YT36</accession>
<organism evidence="1 2">
    <name type="scientific">Mucor flavus</name>
    <dbReference type="NCBI Taxonomy" id="439312"/>
    <lineage>
        <taxon>Eukaryota</taxon>
        <taxon>Fungi</taxon>
        <taxon>Fungi incertae sedis</taxon>
        <taxon>Mucoromycota</taxon>
        <taxon>Mucoromycotina</taxon>
        <taxon>Mucoromycetes</taxon>
        <taxon>Mucorales</taxon>
        <taxon>Mucorineae</taxon>
        <taxon>Mucoraceae</taxon>
        <taxon>Mucor</taxon>
    </lineage>
</organism>
<gene>
    <name evidence="1" type="ORF">MFLAVUS_003430</name>
</gene>
<name>A0ABP9YT36_9FUNG</name>